<dbReference type="RefSeq" id="WP_065170483.1">
    <property type="nucleotide sequence ID" value="NZ_LZFH01000001.1"/>
</dbReference>
<dbReference type="GO" id="GO:0016020">
    <property type="term" value="C:membrane"/>
    <property type="evidence" value="ECO:0007669"/>
    <property type="project" value="UniProtKB-SubCell"/>
</dbReference>
<comment type="caution">
    <text evidence="9">The sequence shown here is derived from an EMBL/GenBank/DDBJ whole genome shotgun (WGS) entry which is preliminary data.</text>
</comment>
<gene>
    <name evidence="9" type="ORF">CTM90_13235</name>
</gene>
<keyword evidence="6 8" id="KW-0472">Membrane</keyword>
<protein>
    <submittedName>
        <fullName evidence="9">Aquaporin</fullName>
    </submittedName>
</protein>
<evidence type="ECO:0000256" key="5">
    <source>
        <dbReference type="ARBA" id="ARBA00022989"/>
    </source>
</evidence>
<dbReference type="AlphaFoldDB" id="A0ABD6X1W0"/>
<comment type="similarity">
    <text evidence="2 7">Belongs to the MIP/aquaporin (TC 1.A.8) family.</text>
</comment>
<keyword evidence="3 7" id="KW-0813">Transport</keyword>
<evidence type="ECO:0000256" key="8">
    <source>
        <dbReference type="SAM" id="Phobius"/>
    </source>
</evidence>
<dbReference type="SUPFAM" id="SSF81338">
    <property type="entry name" value="Aquaporin-like"/>
    <property type="match status" value="1"/>
</dbReference>
<feature type="transmembrane region" description="Helical" evidence="8">
    <location>
        <begin position="88"/>
        <end position="110"/>
    </location>
</feature>
<dbReference type="PANTHER" id="PTHR43829:SF9">
    <property type="entry name" value="AQUAPORIN-9"/>
    <property type="match status" value="1"/>
</dbReference>
<dbReference type="GO" id="GO:0015254">
    <property type="term" value="F:glycerol channel activity"/>
    <property type="evidence" value="ECO:0007669"/>
    <property type="project" value="UniProtKB-ARBA"/>
</dbReference>
<dbReference type="InterPro" id="IPR050363">
    <property type="entry name" value="MIP/Aquaporin"/>
</dbReference>
<comment type="subcellular location">
    <subcellularLocation>
        <location evidence="1">Membrane</location>
        <topology evidence="1">Multi-pass membrane protein</topology>
    </subcellularLocation>
</comment>
<proteinExistence type="inferred from homology"/>
<name>A0ABD6X1W0_PHODM</name>
<feature type="transmembrane region" description="Helical" evidence="8">
    <location>
        <begin position="180"/>
        <end position="204"/>
    </location>
</feature>
<evidence type="ECO:0000313" key="10">
    <source>
        <dbReference type="Proteomes" id="UP000241404"/>
    </source>
</evidence>
<evidence type="ECO:0000256" key="4">
    <source>
        <dbReference type="ARBA" id="ARBA00022692"/>
    </source>
</evidence>
<feature type="transmembrane region" description="Helical" evidence="8">
    <location>
        <begin position="21"/>
        <end position="41"/>
    </location>
</feature>
<sequence>MKQIKESLVLRESIAEFIGTALLVFFGVGTVASLKIAGVHFSQWEISIIWGIGVTIAIYATAGISGAHLNPAITLALAAFNGFDKRKVFPYIIAQVGGAIFAVAILYFIYSNMLRNYESVHHITRGTVSSLETASIFSTYATPMISIQAAFVVEFLITSILMFVVLAVTDNKNGTSNSTLAPLLIGLVVAIIGGSIGSLTGFAMNPARDFGPKLFTYLAGWDWIAFSGGRSVPYFIVPLFAPICGALFGAWLYKSVVTSHFNNDCYSRF</sequence>
<dbReference type="Pfam" id="PF00230">
    <property type="entry name" value="MIP"/>
    <property type="match status" value="1"/>
</dbReference>
<dbReference type="EMBL" id="PYMM01000008">
    <property type="protein sequence ID" value="PSU16275.1"/>
    <property type="molecule type" value="Genomic_DNA"/>
</dbReference>
<dbReference type="InterPro" id="IPR022357">
    <property type="entry name" value="MIP_CS"/>
</dbReference>
<dbReference type="InterPro" id="IPR000425">
    <property type="entry name" value="MIP"/>
</dbReference>
<evidence type="ECO:0000256" key="1">
    <source>
        <dbReference type="ARBA" id="ARBA00004141"/>
    </source>
</evidence>
<evidence type="ECO:0000256" key="2">
    <source>
        <dbReference type="ARBA" id="ARBA00006175"/>
    </source>
</evidence>
<accession>A0ABD6X1W0</accession>
<feature type="transmembrane region" description="Helical" evidence="8">
    <location>
        <begin position="145"/>
        <end position="168"/>
    </location>
</feature>
<keyword evidence="5 8" id="KW-1133">Transmembrane helix</keyword>
<evidence type="ECO:0000313" key="9">
    <source>
        <dbReference type="EMBL" id="PSU16275.1"/>
    </source>
</evidence>
<dbReference type="Gene3D" id="1.20.1080.10">
    <property type="entry name" value="Glycerol uptake facilitator protein"/>
    <property type="match status" value="1"/>
</dbReference>
<organism evidence="9 10">
    <name type="scientific">Photobacterium damselae</name>
    <dbReference type="NCBI Taxonomy" id="38293"/>
    <lineage>
        <taxon>Bacteria</taxon>
        <taxon>Pseudomonadati</taxon>
        <taxon>Pseudomonadota</taxon>
        <taxon>Gammaproteobacteria</taxon>
        <taxon>Vibrionales</taxon>
        <taxon>Vibrionaceae</taxon>
        <taxon>Photobacterium</taxon>
    </lineage>
</organism>
<evidence type="ECO:0000256" key="6">
    <source>
        <dbReference type="ARBA" id="ARBA00023136"/>
    </source>
</evidence>
<keyword evidence="4 7" id="KW-0812">Transmembrane</keyword>
<dbReference type="InterPro" id="IPR023271">
    <property type="entry name" value="Aquaporin-like"/>
</dbReference>
<dbReference type="NCBIfam" id="TIGR00861">
    <property type="entry name" value="MIP"/>
    <property type="match status" value="1"/>
</dbReference>
<feature type="transmembrane region" description="Helical" evidence="8">
    <location>
        <begin position="232"/>
        <end position="253"/>
    </location>
</feature>
<dbReference type="Proteomes" id="UP000241404">
    <property type="component" value="Unassembled WGS sequence"/>
</dbReference>
<feature type="transmembrane region" description="Helical" evidence="8">
    <location>
        <begin position="47"/>
        <end position="67"/>
    </location>
</feature>
<reference evidence="9 10" key="1">
    <citation type="submission" date="2018-03" db="EMBL/GenBank/DDBJ databases">
        <title>Whole genome sequencing of Histamine producing bacteria.</title>
        <authorList>
            <person name="Butler K."/>
        </authorList>
    </citation>
    <scope>NUCLEOTIDE SEQUENCE [LARGE SCALE GENOMIC DNA]</scope>
    <source>
        <strain evidence="9 10">BT-6</strain>
    </source>
</reference>
<dbReference type="PANTHER" id="PTHR43829">
    <property type="entry name" value="AQUAPORIN OR AQUAGLYCEROPORIN RELATED"/>
    <property type="match status" value="1"/>
</dbReference>
<evidence type="ECO:0000256" key="3">
    <source>
        <dbReference type="ARBA" id="ARBA00022448"/>
    </source>
</evidence>
<dbReference type="PRINTS" id="PR00783">
    <property type="entry name" value="MINTRINSICP"/>
</dbReference>
<evidence type="ECO:0000256" key="7">
    <source>
        <dbReference type="RuleBase" id="RU000477"/>
    </source>
</evidence>
<dbReference type="PROSITE" id="PS00221">
    <property type="entry name" value="MIP"/>
    <property type="match status" value="1"/>
</dbReference>
<dbReference type="CDD" id="cd00333">
    <property type="entry name" value="MIP"/>
    <property type="match status" value="1"/>
</dbReference>